<dbReference type="Proteomes" id="UP001428817">
    <property type="component" value="Unassembled WGS sequence"/>
</dbReference>
<dbReference type="SUPFAM" id="SSF46785">
    <property type="entry name" value="Winged helix' DNA-binding domain"/>
    <property type="match status" value="1"/>
</dbReference>
<dbReference type="Gene3D" id="1.20.120.530">
    <property type="entry name" value="GntR ligand-binding domain-like"/>
    <property type="match status" value="1"/>
</dbReference>
<dbReference type="PANTHER" id="PTHR43537:SF24">
    <property type="entry name" value="GLUCONATE OPERON TRANSCRIPTIONAL REPRESSOR"/>
    <property type="match status" value="1"/>
</dbReference>
<dbReference type="PROSITE" id="PS50949">
    <property type="entry name" value="HTH_GNTR"/>
    <property type="match status" value="1"/>
</dbReference>
<reference evidence="6" key="1">
    <citation type="journal article" date="2019" name="Int. J. Syst. Evol. Microbiol.">
        <title>The Global Catalogue of Microorganisms (GCM) 10K type strain sequencing project: providing services to taxonomists for standard genome sequencing and annotation.</title>
        <authorList>
            <consortium name="The Broad Institute Genomics Platform"/>
            <consortium name="The Broad Institute Genome Sequencing Center for Infectious Disease"/>
            <person name="Wu L."/>
            <person name="Ma J."/>
        </authorList>
    </citation>
    <scope>NUCLEOTIDE SEQUENCE [LARGE SCALE GENOMIC DNA]</scope>
    <source>
        <strain evidence="6">JCM 18303</strain>
    </source>
</reference>
<dbReference type="InterPro" id="IPR000524">
    <property type="entry name" value="Tscrpt_reg_HTH_GntR"/>
</dbReference>
<keyword evidence="1" id="KW-0805">Transcription regulation</keyword>
<name>A0ABP9Q3Z4_9PSEU</name>
<comment type="caution">
    <text evidence="5">The sequence shown here is derived from an EMBL/GenBank/DDBJ whole genome shotgun (WGS) entry which is preliminary data.</text>
</comment>
<gene>
    <name evidence="5" type="ORF">GCM10023321_29060</name>
</gene>
<dbReference type="PRINTS" id="PR00035">
    <property type="entry name" value="HTHGNTR"/>
</dbReference>
<dbReference type="Gene3D" id="1.10.10.10">
    <property type="entry name" value="Winged helix-like DNA-binding domain superfamily/Winged helix DNA-binding domain"/>
    <property type="match status" value="1"/>
</dbReference>
<dbReference type="SUPFAM" id="SSF48008">
    <property type="entry name" value="GntR ligand-binding domain-like"/>
    <property type="match status" value="1"/>
</dbReference>
<dbReference type="EMBL" id="BAABJP010000010">
    <property type="protein sequence ID" value="GAA5155512.1"/>
    <property type="molecule type" value="Genomic_DNA"/>
</dbReference>
<evidence type="ECO:0000256" key="2">
    <source>
        <dbReference type="ARBA" id="ARBA00023125"/>
    </source>
</evidence>
<organism evidence="5 6">
    <name type="scientific">Pseudonocardia eucalypti</name>
    <dbReference type="NCBI Taxonomy" id="648755"/>
    <lineage>
        <taxon>Bacteria</taxon>
        <taxon>Bacillati</taxon>
        <taxon>Actinomycetota</taxon>
        <taxon>Actinomycetes</taxon>
        <taxon>Pseudonocardiales</taxon>
        <taxon>Pseudonocardiaceae</taxon>
        <taxon>Pseudonocardia</taxon>
    </lineage>
</organism>
<dbReference type="InterPro" id="IPR011711">
    <property type="entry name" value="GntR_C"/>
</dbReference>
<evidence type="ECO:0000313" key="6">
    <source>
        <dbReference type="Proteomes" id="UP001428817"/>
    </source>
</evidence>
<dbReference type="InterPro" id="IPR036390">
    <property type="entry name" value="WH_DNA-bd_sf"/>
</dbReference>
<dbReference type="Pfam" id="PF00392">
    <property type="entry name" value="GntR"/>
    <property type="match status" value="1"/>
</dbReference>
<evidence type="ECO:0000256" key="1">
    <source>
        <dbReference type="ARBA" id="ARBA00023015"/>
    </source>
</evidence>
<sequence>MAHGTILTLMKQVEPTATVNEQVLDALRAAVITGELPPGTLHSVHTLAEQLGVSRTPVREALIKLAQLGMVRFERNRGVRILQTSLHDLEEVFALRLLLEVPATRRAVRLLGSDGRRELRAVFEAMRGAAVADEEYEMWQHDRHFHRVLLEASGNGRLAEYVDSLRDMVLRRGASTAHRSRSLDDIVEEHRAVLHRVEAGDADGAADAMRAHILHTAELLVAQEAGEAPGAVDLDLGWTRP</sequence>
<dbReference type="SMART" id="SM00345">
    <property type="entry name" value="HTH_GNTR"/>
    <property type="match status" value="1"/>
</dbReference>
<protein>
    <submittedName>
        <fullName evidence="5">GntR family transcriptional regulator</fullName>
    </submittedName>
</protein>
<evidence type="ECO:0000259" key="4">
    <source>
        <dbReference type="PROSITE" id="PS50949"/>
    </source>
</evidence>
<dbReference type="InterPro" id="IPR036388">
    <property type="entry name" value="WH-like_DNA-bd_sf"/>
</dbReference>
<proteinExistence type="predicted"/>
<feature type="domain" description="HTH gntR-type" evidence="4">
    <location>
        <begin position="17"/>
        <end position="84"/>
    </location>
</feature>
<keyword evidence="3" id="KW-0804">Transcription</keyword>
<dbReference type="PANTHER" id="PTHR43537">
    <property type="entry name" value="TRANSCRIPTIONAL REGULATOR, GNTR FAMILY"/>
    <property type="match status" value="1"/>
</dbReference>
<keyword evidence="6" id="KW-1185">Reference proteome</keyword>
<evidence type="ECO:0000256" key="3">
    <source>
        <dbReference type="ARBA" id="ARBA00023163"/>
    </source>
</evidence>
<dbReference type="Pfam" id="PF07729">
    <property type="entry name" value="FCD"/>
    <property type="match status" value="1"/>
</dbReference>
<dbReference type="SMART" id="SM00895">
    <property type="entry name" value="FCD"/>
    <property type="match status" value="1"/>
</dbReference>
<evidence type="ECO:0000313" key="5">
    <source>
        <dbReference type="EMBL" id="GAA5155512.1"/>
    </source>
</evidence>
<dbReference type="CDD" id="cd07377">
    <property type="entry name" value="WHTH_GntR"/>
    <property type="match status" value="1"/>
</dbReference>
<dbReference type="InterPro" id="IPR008920">
    <property type="entry name" value="TF_FadR/GntR_C"/>
</dbReference>
<keyword evidence="2" id="KW-0238">DNA-binding</keyword>
<accession>A0ABP9Q3Z4</accession>